<protein>
    <submittedName>
        <fullName evidence="3">Ldh family oxidoreductase</fullName>
    </submittedName>
</protein>
<dbReference type="OrthoDB" id="9769447at2"/>
<dbReference type="PANTHER" id="PTHR11091">
    <property type="entry name" value="OXIDOREDUCTASE-RELATED"/>
    <property type="match status" value="1"/>
</dbReference>
<evidence type="ECO:0000313" key="4">
    <source>
        <dbReference type="Proteomes" id="UP000280296"/>
    </source>
</evidence>
<proteinExistence type="inferred from homology"/>
<dbReference type="AlphaFoldDB" id="A0A432MRQ7"/>
<dbReference type="Proteomes" id="UP000280296">
    <property type="component" value="Unassembled WGS sequence"/>
</dbReference>
<dbReference type="InterPro" id="IPR043144">
    <property type="entry name" value="Mal/L-sulf/L-lact_DH-like_ah"/>
</dbReference>
<name>A0A432MRQ7_9BACT</name>
<reference evidence="3 4" key="1">
    <citation type="submission" date="2018-12" db="EMBL/GenBank/DDBJ databases">
        <authorList>
            <person name="Toschakov S.V."/>
        </authorList>
    </citation>
    <scope>NUCLEOTIDE SEQUENCE [LARGE SCALE GENOMIC DNA]</scope>
    <source>
        <strain evidence="3 4">GM2012</strain>
    </source>
</reference>
<dbReference type="Pfam" id="PF02615">
    <property type="entry name" value="Ldh_2"/>
    <property type="match status" value="1"/>
</dbReference>
<keyword evidence="4" id="KW-1185">Reference proteome</keyword>
<dbReference type="PANTHER" id="PTHR11091:SF0">
    <property type="entry name" value="MALATE DEHYDROGENASE"/>
    <property type="match status" value="1"/>
</dbReference>
<accession>A0A432MRQ7</accession>
<comment type="similarity">
    <text evidence="1">Belongs to the LDH2/MDH2 oxidoreductase family.</text>
</comment>
<evidence type="ECO:0000256" key="1">
    <source>
        <dbReference type="ARBA" id="ARBA00006056"/>
    </source>
</evidence>
<dbReference type="InterPro" id="IPR043143">
    <property type="entry name" value="Mal/L-sulf/L-lact_DH-like_NADP"/>
</dbReference>
<sequence>MPVIRAEDLTDFTVRIFEACGVPAEEAKVVADGLVGANLRGHDSHGVMRVPQYVGFVEEGVYRPGAGLKVESEGPATVVADAQWGFGQVQAHRLLDLLIPKARQLGVAAGAAKDCGHIGRLGEYAERAAAQGMVLIATVNNNGAGQRVAPPGGLEPRLGTNPLCAAVPTEDGPVVLDFGTSVAAEGKVRVYHINNQPVPEGWLLDSQGQPTTDPSVLYTQPSGSIRPMGGAQAYKGFGLALVLDMLSAGFSGGRACHEGAPPARGNNVLFLLLDPARFAGTEAMLRESTGVCRFVRNTPTAEGVDAITLPGDPERSVLEARSRDGIPLSEGHWAKLVELADRLGVSFRHP</sequence>
<comment type="caution">
    <text evidence="3">The sequence shown here is derived from an EMBL/GenBank/DDBJ whole genome shotgun (WGS) entry which is preliminary data.</text>
</comment>
<dbReference type="GO" id="GO:0016491">
    <property type="term" value="F:oxidoreductase activity"/>
    <property type="evidence" value="ECO:0007669"/>
    <property type="project" value="UniProtKB-KW"/>
</dbReference>
<dbReference type="Gene3D" id="1.10.1530.10">
    <property type="match status" value="1"/>
</dbReference>
<dbReference type="RefSeq" id="WP_126723352.1">
    <property type="nucleotide sequence ID" value="NZ_RYZH01000001.1"/>
</dbReference>
<dbReference type="InterPro" id="IPR036111">
    <property type="entry name" value="Mal/L-sulfo/L-lacto_DH-like_sf"/>
</dbReference>
<gene>
    <name evidence="3" type="ORF">TsocGM_00460</name>
</gene>
<evidence type="ECO:0000313" key="3">
    <source>
        <dbReference type="EMBL" id="RUL89677.1"/>
    </source>
</evidence>
<evidence type="ECO:0000256" key="2">
    <source>
        <dbReference type="ARBA" id="ARBA00023002"/>
    </source>
</evidence>
<dbReference type="InterPro" id="IPR003767">
    <property type="entry name" value="Malate/L-lactate_DH-like"/>
</dbReference>
<organism evidence="3 4">
    <name type="scientific">Tautonia sociabilis</name>
    <dbReference type="NCBI Taxonomy" id="2080755"/>
    <lineage>
        <taxon>Bacteria</taxon>
        <taxon>Pseudomonadati</taxon>
        <taxon>Planctomycetota</taxon>
        <taxon>Planctomycetia</taxon>
        <taxon>Isosphaerales</taxon>
        <taxon>Isosphaeraceae</taxon>
        <taxon>Tautonia</taxon>
    </lineage>
</organism>
<keyword evidence="2" id="KW-0560">Oxidoreductase</keyword>
<dbReference type="SUPFAM" id="SSF89733">
    <property type="entry name" value="L-sulfolactate dehydrogenase-like"/>
    <property type="match status" value="1"/>
</dbReference>
<dbReference type="EMBL" id="RYZH01000001">
    <property type="protein sequence ID" value="RUL89677.1"/>
    <property type="molecule type" value="Genomic_DNA"/>
</dbReference>
<reference evidence="3 4" key="2">
    <citation type="submission" date="2019-01" db="EMBL/GenBank/DDBJ databases">
        <title>Tautonia sociabilis, a novel thermotolerant planctomycete of Isosphaeraceae family, isolated from a 4000 m deep subterranean habitat.</title>
        <authorList>
            <person name="Kovaleva O.L."/>
            <person name="Elcheninov A.G."/>
            <person name="Van Heerden E."/>
            <person name="Toshchakov S.V."/>
            <person name="Novikov A."/>
            <person name="Bonch-Osmolovskaya E.A."/>
            <person name="Kublanov I.V."/>
        </authorList>
    </citation>
    <scope>NUCLEOTIDE SEQUENCE [LARGE SCALE GENOMIC DNA]</scope>
    <source>
        <strain evidence="3 4">GM2012</strain>
    </source>
</reference>
<dbReference type="Gene3D" id="3.30.1370.60">
    <property type="entry name" value="Hypothetical oxidoreductase yiak, domain 2"/>
    <property type="match status" value="1"/>
</dbReference>